<keyword evidence="3" id="KW-1185">Reference proteome</keyword>
<sequence>MPAGSKPSDRGNDAEALATHTAMILEVIKETRTSLETQIAAMAAEVGLRARGLQKTGRPCKINTGCSGDDATVGKGSRTMGLGNGKGDDTTMCQTGRRRRRLGNGLNWTKVEVEADWEKPARKWRTGKKRSITTLNPEQMKVAQVKAVLEMKHNRDILSNNKWRALVKEGDSCGSDHTETEHISDEEHLPVVTSMTADQLG</sequence>
<reference evidence="2" key="1">
    <citation type="journal article" date="2022" name="bioRxiv">
        <title>Sequencing and chromosome-scale assembly of the giantPleurodeles waltlgenome.</title>
        <authorList>
            <person name="Brown T."/>
            <person name="Elewa A."/>
            <person name="Iarovenko S."/>
            <person name="Subramanian E."/>
            <person name="Araus A.J."/>
            <person name="Petzold A."/>
            <person name="Susuki M."/>
            <person name="Suzuki K.-i.T."/>
            <person name="Hayashi T."/>
            <person name="Toyoda A."/>
            <person name="Oliveira C."/>
            <person name="Osipova E."/>
            <person name="Leigh N.D."/>
            <person name="Simon A."/>
            <person name="Yun M.H."/>
        </authorList>
    </citation>
    <scope>NUCLEOTIDE SEQUENCE</scope>
    <source>
        <strain evidence="2">20211129_DDA</strain>
        <tissue evidence="2">Liver</tissue>
    </source>
</reference>
<evidence type="ECO:0000313" key="2">
    <source>
        <dbReference type="EMBL" id="KAJ1126636.1"/>
    </source>
</evidence>
<evidence type="ECO:0000256" key="1">
    <source>
        <dbReference type="SAM" id="MobiDB-lite"/>
    </source>
</evidence>
<proteinExistence type="predicted"/>
<feature type="compositionally biased region" description="Basic and acidic residues" evidence="1">
    <location>
        <begin position="172"/>
        <end position="189"/>
    </location>
</feature>
<accession>A0AAV7PE83</accession>
<feature type="region of interest" description="Disordered" evidence="1">
    <location>
        <begin position="172"/>
        <end position="201"/>
    </location>
</feature>
<dbReference type="AlphaFoldDB" id="A0AAV7PE83"/>
<comment type="caution">
    <text evidence="2">The sequence shown here is derived from an EMBL/GenBank/DDBJ whole genome shotgun (WGS) entry which is preliminary data.</text>
</comment>
<gene>
    <name evidence="2" type="ORF">NDU88_005043</name>
</gene>
<organism evidence="2 3">
    <name type="scientific">Pleurodeles waltl</name>
    <name type="common">Iberian ribbed newt</name>
    <dbReference type="NCBI Taxonomy" id="8319"/>
    <lineage>
        <taxon>Eukaryota</taxon>
        <taxon>Metazoa</taxon>
        <taxon>Chordata</taxon>
        <taxon>Craniata</taxon>
        <taxon>Vertebrata</taxon>
        <taxon>Euteleostomi</taxon>
        <taxon>Amphibia</taxon>
        <taxon>Batrachia</taxon>
        <taxon>Caudata</taxon>
        <taxon>Salamandroidea</taxon>
        <taxon>Salamandridae</taxon>
        <taxon>Pleurodelinae</taxon>
        <taxon>Pleurodeles</taxon>
    </lineage>
</organism>
<dbReference type="Proteomes" id="UP001066276">
    <property type="component" value="Chromosome 7"/>
</dbReference>
<name>A0AAV7PE83_PLEWA</name>
<dbReference type="EMBL" id="JANPWB010000011">
    <property type="protein sequence ID" value="KAJ1126636.1"/>
    <property type="molecule type" value="Genomic_DNA"/>
</dbReference>
<evidence type="ECO:0000313" key="3">
    <source>
        <dbReference type="Proteomes" id="UP001066276"/>
    </source>
</evidence>
<protein>
    <submittedName>
        <fullName evidence="2">Uncharacterized protein</fullName>
    </submittedName>
</protein>